<evidence type="ECO:0000259" key="8">
    <source>
        <dbReference type="Pfam" id="PF08418"/>
    </source>
</evidence>
<protein>
    <recommendedName>
        <fullName evidence="3 6">DNA polymerase alpha subunit B</fullName>
    </recommendedName>
</protein>
<evidence type="ECO:0000256" key="6">
    <source>
        <dbReference type="PIRNR" id="PIRNR018300"/>
    </source>
</evidence>
<dbReference type="PANTHER" id="PTHR23061:SF12">
    <property type="entry name" value="DNA POLYMERASE ALPHA SUBUNIT B"/>
    <property type="match status" value="1"/>
</dbReference>
<comment type="similarity">
    <text evidence="2 6">Belongs to the DNA polymerase alpha subunit B family.</text>
</comment>
<keyword evidence="5 6" id="KW-0539">Nucleus</keyword>
<dbReference type="InterPro" id="IPR054300">
    <property type="entry name" value="OB_DPOA2"/>
</dbReference>
<evidence type="ECO:0000256" key="1">
    <source>
        <dbReference type="ARBA" id="ARBA00004123"/>
    </source>
</evidence>
<comment type="subcellular location">
    <subcellularLocation>
        <location evidence="1 6">Nucleus</location>
    </subcellularLocation>
</comment>
<evidence type="ECO:0000259" key="9">
    <source>
        <dbReference type="Pfam" id="PF22062"/>
    </source>
</evidence>
<feature type="domain" description="DNA polymerase alpha subunit B N-terminal" evidence="8">
    <location>
        <begin position="7"/>
        <end position="72"/>
    </location>
</feature>
<dbReference type="InterPro" id="IPR013627">
    <property type="entry name" value="Pol_alpha_B_N"/>
</dbReference>
<dbReference type="Gene3D" id="3.60.21.60">
    <property type="match status" value="2"/>
</dbReference>
<evidence type="ECO:0000256" key="4">
    <source>
        <dbReference type="ARBA" id="ARBA00022705"/>
    </source>
</evidence>
<reference evidence="10" key="1">
    <citation type="journal article" date="2016" name="Insect Biochem. Mol. Biol.">
        <title>Multifaceted biological insights from a draft genome sequence of the tobacco hornworm moth, Manduca sexta.</title>
        <authorList>
            <person name="Kanost M.R."/>
            <person name="Arrese E.L."/>
            <person name="Cao X."/>
            <person name="Chen Y.R."/>
            <person name="Chellapilla S."/>
            <person name="Goldsmith M.R."/>
            <person name="Grosse-Wilde E."/>
            <person name="Heckel D.G."/>
            <person name="Herndon N."/>
            <person name="Jiang H."/>
            <person name="Papanicolaou A."/>
            <person name="Qu J."/>
            <person name="Soulages J.L."/>
            <person name="Vogel H."/>
            <person name="Walters J."/>
            <person name="Waterhouse R.M."/>
            <person name="Ahn S.J."/>
            <person name="Almeida F.C."/>
            <person name="An C."/>
            <person name="Aqrawi P."/>
            <person name="Bretschneider A."/>
            <person name="Bryant W.B."/>
            <person name="Bucks S."/>
            <person name="Chao H."/>
            <person name="Chevignon G."/>
            <person name="Christen J.M."/>
            <person name="Clarke D.F."/>
            <person name="Dittmer N.T."/>
            <person name="Ferguson L.C.F."/>
            <person name="Garavelou S."/>
            <person name="Gordon K.H.J."/>
            <person name="Gunaratna R.T."/>
            <person name="Han Y."/>
            <person name="Hauser F."/>
            <person name="He Y."/>
            <person name="Heidel-Fischer H."/>
            <person name="Hirsh A."/>
            <person name="Hu Y."/>
            <person name="Jiang H."/>
            <person name="Kalra D."/>
            <person name="Klinner C."/>
            <person name="Konig C."/>
            <person name="Kovar C."/>
            <person name="Kroll A.R."/>
            <person name="Kuwar S.S."/>
            <person name="Lee S.L."/>
            <person name="Lehman R."/>
            <person name="Li K."/>
            <person name="Li Z."/>
            <person name="Liang H."/>
            <person name="Lovelace S."/>
            <person name="Lu Z."/>
            <person name="Mansfield J.H."/>
            <person name="McCulloch K.J."/>
            <person name="Mathew T."/>
            <person name="Morton B."/>
            <person name="Muzny D.M."/>
            <person name="Neunemann D."/>
            <person name="Ongeri F."/>
            <person name="Pauchet Y."/>
            <person name="Pu L.L."/>
            <person name="Pyrousis I."/>
            <person name="Rao X.J."/>
            <person name="Redding A."/>
            <person name="Roesel C."/>
            <person name="Sanchez-Gracia A."/>
            <person name="Schaack S."/>
            <person name="Shukla A."/>
            <person name="Tetreau G."/>
            <person name="Wang Y."/>
            <person name="Xiong G.H."/>
            <person name="Traut W."/>
            <person name="Walsh T.K."/>
            <person name="Worley K.C."/>
            <person name="Wu D."/>
            <person name="Wu W."/>
            <person name="Wu Y.Q."/>
            <person name="Zhang X."/>
            <person name="Zou Z."/>
            <person name="Zucker H."/>
            <person name="Briscoe A.D."/>
            <person name="Burmester T."/>
            <person name="Clem R.J."/>
            <person name="Feyereisen R."/>
            <person name="Grimmelikhuijzen C.J.P."/>
            <person name="Hamodrakas S.J."/>
            <person name="Hansson B.S."/>
            <person name="Huguet E."/>
            <person name="Jermiin L.S."/>
            <person name="Lan Q."/>
            <person name="Lehman H.K."/>
            <person name="Lorenzen M."/>
            <person name="Merzendorfer H."/>
            <person name="Michalopoulos I."/>
            <person name="Morton D.B."/>
            <person name="Muthukrishnan S."/>
            <person name="Oakeshott J.G."/>
            <person name="Palmer W."/>
            <person name="Park Y."/>
            <person name="Passarelli A.L."/>
            <person name="Rozas J."/>
            <person name="Schwartz L.M."/>
            <person name="Smith W."/>
            <person name="Southgate A."/>
            <person name="Vilcinskas A."/>
            <person name="Vogt R."/>
            <person name="Wang P."/>
            <person name="Werren J."/>
            <person name="Yu X.Q."/>
            <person name="Zhou J.J."/>
            <person name="Brown S.J."/>
            <person name="Scherer S.E."/>
            <person name="Richards S."/>
            <person name="Blissard G.W."/>
        </authorList>
    </citation>
    <scope>NUCLEOTIDE SEQUENCE</scope>
</reference>
<sequence length="584" mass="64109">MASEELVTEQFQFLGIDVQKEVLTKCVSLCAEYDVDAESFTEQWMAFSLNHLNGASPDLENLDLFARKEFSKRSSSRSNASAKDTARAVTGTNLTVYGTPSSNQSDNDVLSNYMAVTPKRVKIEADTGGVQQNDLRPATYSPTVGSTKYASRTNMGTVVHSYGDESLLQIVAAPNSPTDVLDLKITQIPNEDGDIYTKAQFGFELLHEKSGIFDNHIRYVSQYIMKKAGITDSSSVRQKTQTEVTVAGRIECDADARLNVKSVILQGTWAESLCQTVPVDLDNVKQYSLFPGQVVVMKGINPRGDRFLAQEVFCDASQPIRDHRADMMNTLTGNVSMVISSGPYTTSDNMNYTPLKDLVSYINAHRPHLVIMTGPFIDCEHSMIKDNTIAETYSALFDKIVDSLGELSTTSPYTKVYIVSSLKDAFHLNIYPTPPYSSRRKHPNIHFVSDPSTINVNGVVIGITSCDVLMQISQEEISLGAGGDKLSRLARHVITQQSYAPLWPPPTGHPVDAALWAAHAQLPCTPHLLVLPSNFRYFVKDVNGCVVVNPEHLTKGTGGGTFARVLISSSNEHNISIAAQIVRI</sequence>
<evidence type="ECO:0000313" key="10">
    <source>
        <dbReference type="EMBL" id="KAG6461694.1"/>
    </source>
</evidence>
<dbReference type="InterPro" id="IPR016722">
    <property type="entry name" value="DNA_pol_alpha_bsu"/>
</dbReference>
<comment type="function">
    <text evidence="6">Accessory subunit of the DNA polymerase alpha complex (also known as the alpha DNA polymerase-primase complex) which plays an essential role in the initiation of DNA synthesis.</text>
</comment>
<dbReference type="GO" id="GO:0006270">
    <property type="term" value="P:DNA replication initiation"/>
    <property type="evidence" value="ECO:0007669"/>
    <property type="project" value="TreeGrafter"/>
</dbReference>
<dbReference type="GO" id="GO:0005658">
    <property type="term" value="C:alpha DNA polymerase:primase complex"/>
    <property type="evidence" value="ECO:0007669"/>
    <property type="project" value="TreeGrafter"/>
</dbReference>
<evidence type="ECO:0000313" key="11">
    <source>
        <dbReference type="Proteomes" id="UP000791440"/>
    </source>
</evidence>
<dbReference type="GO" id="GO:0003677">
    <property type="term" value="F:DNA binding"/>
    <property type="evidence" value="ECO:0007669"/>
    <property type="project" value="InterPro"/>
</dbReference>
<comment type="caution">
    <text evidence="10">The sequence shown here is derived from an EMBL/GenBank/DDBJ whole genome shotgun (WGS) entry which is preliminary data.</text>
</comment>
<dbReference type="EMBL" id="JH668768">
    <property type="protein sequence ID" value="KAG6461694.1"/>
    <property type="molecule type" value="Genomic_DNA"/>
</dbReference>
<reference evidence="10" key="2">
    <citation type="submission" date="2020-12" db="EMBL/GenBank/DDBJ databases">
        <authorList>
            <person name="Kanost M."/>
        </authorList>
    </citation>
    <scope>NUCLEOTIDE SEQUENCE</scope>
</reference>
<feature type="domain" description="DNA polymerase alpha/delta/epsilon subunit B" evidence="7">
    <location>
        <begin position="338"/>
        <end position="540"/>
    </location>
</feature>
<dbReference type="Proteomes" id="UP000791440">
    <property type="component" value="Unassembled WGS sequence"/>
</dbReference>
<evidence type="ECO:0000259" key="7">
    <source>
        <dbReference type="Pfam" id="PF04042"/>
    </source>
</evidence>
<gene>
    <name evidence="10" type="ORF">O3G_MSEX012783</name>
</gene>
<feature type="domain" description="DNA polymerase alpha subunit B OB" evidence="9">
    <location>
        <begin position="212"/>
        <end position="313"/>
    </location>
</feature>
<dbReference type="PIRSF" id="PIRSF018300">
    <property type="entry name" value="DNA_pol_alph_2"/>
    <property type="match status" value="1"/>
</dbReference>
<dbReference type="Gene3D" id="1.10.8.530">
    <property type="entry name" value="DNA polymerase alpha-primase, subunit B, N-terminal domain"/>
    <property type="match status" value="1"/>
</dbReference>
<dbReference type="Pfam" id="PF22062">
    <property type="entry name" value="OB_DPOA2"/>
    <property type="match status" value="1"/>
</dbReference>
<organism evidence="10 11">
    <name type="scientific">Manduca sexta</name>
    <name type="common">Tobacco hawkmoth</name>
    <name type="synonym">Tobacco hornworm</name>
    <dbReference type="NCBI Taxonomy" id="7130"/>
    <lineage>
        <taxon>Eukaryota</taxon>
        <taxon>Metazoa</taxon>
        <taxon>Ecdysozoa</taxon>
        <taxon>Arthropoda</taxon>
        <taxon>Hexapoda</taxon>
        <taxon>Insecta</taxon>
        <taxon>Pterygota</taxon>
        <taxon>Neoptera</taxon>
        <taxon>Endopterygota</taxon>
        <taxon>Lepidoptera</taxon>
        <taxon>Glossata</taxon>
        <taxon>Ditrysia</taxon>
        <taxon>Bombycoidea</taxon>
        <taxon>Sphingidae</taxon>
        <taxon>Sphinginae</taxon>
        <taxon>Sphingini</taxon>
        <taxon>Manduca</taxon>
    </lineage>
</organism>
<evidence type="ECO:0000256" key="5">
    <source>
        <dbReference type="ARBA" id="ARBA00023242"/>
    </source>
</evidence>
<evidence type="ECO:0000256" key="3">
    <source>
        <dbReference type="ARBA" id="ARBA00018596"/>
    </source>
</evidence>
<accession>A0A921ZQQ7</accession>
<dbReference type="InterPro" id="IPR007185">
    <property type="entry name" value="DNA_pol_a/d/e_bsu"/>
</dbReference>
<dbReference type="Pfam" id="PF04042">
    <property type="entry name" value="DNA_pol_E_B"/>
    <property type="match status" value="1"/>
</dbReference>
<dbReference type="PANTHER" id="PTHR23061">
    <property type="entry name" value="DNA POLYMERASE 2 ALPHA 70 KDA SUBUNIT"/>
    <property type="match status" value="1"/>
</dbReference>
<name>A0A921ZQQ7_MANSE</name>
<dbReference type="InterPro" id="IPR043034">
    <property type="entry name" value="DNA_pol_alpha_B_N_sf"/>
</dbReference>
<dbReference type="Pfam" id="PF08418">
    <property type="entry name" value="Pol_alpha_B_N"/>
    <property type="match status" value="1"/>
</dbReference>
<keyword evidence="11" id="KW-1185">Reference proteome</keyword>
<keyword evidence="4 6" id="KW-0235">DNA replication</keyword>
<dbReference type="AlphaFoldDB" id="A0A921ZQQ7"/>
<proteinExistence type="inferred from homology"/>
<evidence type="ECO:0000256" key="2">
    <source>
        <dbReference type="ARBA" id="ARBA00007299"/>
    </source>
</evidence>